<dbReference type="PATRIC" id="fig|641524.5.peg.4578"/>
<name>S7V979_9BACT</name>
<keyword evidence="1 4" id="KW-0378">Hydrolase</keyword>
<dbReference type="InterPro" id="IPR050585">
    <property type="entry name" value="Xaa-Pro_dipeptidyl-ppase/CocE"/>
</dbReference>
<protein>
    <submittedName>
        <fullName evidence="4">X-pro dipeptidyl-peptidase</fullName>
        <ecNumber evidence="4">3.4.14.11</ecNumber>
    </submittedName>
</protein>
<dbReference type="eggNOG" id="COG2936">
    <property type="taxonomic scope" value="Bacteria"/>
</dbReference>
<reference evidence="4 5" key="1">
    <citation type="journal article" date="2013" name="Genome Announc.">
        <title>Draft Genome Sequence of Cyclobacterium qasimii Strain M12-11BT, Isolated from Arctic Marine Sediment.</title>
        <authorList>
            <person name="Shivaji S."/>
            <person name="Ara S."/>
            <person name="Singh A."/>
            <person name="Kumar Pinnaka A."/>
        </authorList>
    </citation>
    <scope>NUCLEOTIDE SEQUENCE [LARGE SCALE GENOMIC DNA]</scope>
    <source>
        <strain evidence="4 5">M12-11B</strain>
    </source>
</reference>
<dbReference type="InterPro" id="IPR013736">
    <property type="entry name" value="Xaa-Pro_dipept_C"/>
</dbReference>
<dbReference type="InterPro" id="IPR000383">
    <property type="entry name" value="Xaa-Pro-like_dom"/>
</dbReference>
<dbReference type="SMART" id="SM00939">
    <property type="entry name" value="PepX_C"/>
    <property type="match status" value="1"/>
</dbReference>
<dbReference type="NCBIfam" id="NF003780">
    <property type="entry name" value="PRK05371.1-1"/>
    <property type="match status" value="1"/>
</dbReference>
<dbReference type="InterPro" id="IPR029058">
    <property type="entry name" value="AB_hydrolase_fold"/>
</dbReference>
<dbReference type="RefSeq" id="WP_020889706.1">
    <property type="nucleotide sequence ID" value="NZ_ATNM01000147.1"/>
</dbReference>
<evidence type="ECO:0000313" key="5">
    <source>
        <dbReference type="Proteomes" id="UP000014974"/>
    </source>
</evidence>
<feature type="domain" description="Xaa-Pro dipeptidyl-peptidase C-terminal" evidence="3">
    <location>
        <begin position="380"/>
        <end position="603"/>
    </location>
</feature>
<dbReference type="Proteomes" id="UP000014974">
    <property type="component" value="Unassembled WGS sequence"/>
</dbReference>
<dbReference type="STRING" id="641524.ADICYQ_4615"/>
<dbReference type="AlphaFoldDB" id="S7V979"/>
<proteinExistence type="predicted"/>
<dbReference type="EMBL" id="ATNM01000147">
    <property type="protein sequence ID" value="EPR66481.1"/>
    <property type="molecule type" value="Genomic_DNA"/>
</dbReference>
<evidence type="ECO:0000256" key="1">
    <source>
        <dbReference type="ARBA" id="ARBA00022801"/>
    </source>
</evidence>
<accession>S7V979</accession>
<dbReference type="Pfam" id="PF02129">
    <property type="entry name" value="Peptidase_S15"/>
    <property type="match status" value="1"/>
</dbReference>
<dbReference type="SUPFAM" id="SSF53474">
    <property type="entry name" value="alpha/beta-Hydrolases"/>
    <property type="match status" value="1"/>
</dbReference>
<sequence>MTYSKPNPLVKNSLRMIFNLLIVFCAVPAFAQQNAVPVFENGEAQEVKAFKDAGKWIRHDLWVETDFDSDADGKMDRMHVDVTRPYQTEYEGLKLPVIYISSPYFTGVAPDVPGLFWEVRHELGNPPKERAHPEVKTIYKRPFISDSHIREWVPRGYIVVHSSSPGTGLSQGAPTVGGENESLAPKAVIDWLCGRREGYTSIDGNEKVEAFWSTGKVGMTGTSYNGTIPLAAATTGVEGLEAIIPIAPNTSYYHYYRSNGLVRSPGGYLGEDIDVLYDFIHSGDTAMRASNNARIRDKEMKNGMDRESGDLNDFWFGRDYLYQMGPMKAALLMSHGFNDWNVMPEHSYRIYKKAVEMGIPSQLYYHQDGHGGPPPFSMMNRWFTRYLHGVENGVENDAKVWIVRENDKHDKPTPYTAYPNPEASAVEFYLKGKAPAVGELNLVSYANQGTETLVDNFSFNGASLAQAEISNQRLMFVSPELKEDLHLSGTAEITIRLASSKPAANLSVWLVSLPWNSAKNAKITDNIITRGWADPQNHSSLRKGKPLKPGKFYTISFPLQPDDQIIPIGQKIGLMIFSSDKEFTIWPDPGTELTIDLEKTTLELPIVGGKEAIIRSFTKP</sequence>
<evidence type="ECO:0000259" key="3">
    <source>
        <dbReference type="SMART" id="SM00939"/>
    </source>
</evidence>
<dbReference type="Gene3D" id="2.60.120.260">
    <property type="entry name" value="Galactose-binding domain-like"/>
    <property type="match status" value="1"/>
</dbReference>
<organism evidence="4 5">
    <name type="scientific">Cyclobacterium qasimii M12-11B</name>
    <dbReference type="NCBI Taxonomy" id="641524"/>
    <lineage>
        <taxon>Bacteria</taxon>
        <taxon>Pseudomonadati</taxon>
        <taxon>Bacteroidota</taxon>
        <taxon>Cytophagia</taxon>
        <taxon>Cytophagales</taxon>
        <taxon>Cyclobacteriaceae</taxon>
        <taxon>Cyclobacterium</taxon>
    </lineage>
</organism>
<keyword evidence="2" id="KW-0732">Signal</keyword>
<dbReference type="PANTHER" id="PTHR43056">
    <property type="entry name" value="PEPTIDASE S9 PROLYL OLIGOPEPTIDASE"/>
    <property type="match status" value="1"/>
</dbReference>
<dbReference type="Gene3D" id="3.40.50.1820">
    <property type="entry name" value="alpha/beta hydrolase"/>
    <property type="match status" value="2"/>
</dbReference>
<gene>
    <name evidence="4" type="ORF">ADICYQ_4615</name>
</gene>
<comment type="caution">
    <text evidence="4">The sequence shown here is derived from an EMBL/GenBank/DDBJ whole genome shotgun (WGS) entry which is preliminary data.</text>
</comment>
<dbReference type="InterPro" id="IPR008979">
    <property type="entry name" value="Galactose-bd-like_sf"/>
</dbReference>
<feature type="chain" id="PRO_5004558135" evidence="2">
    <location>
        <begin position="32"/>
        <end position="620"/>
    </location>
</feature>
<evidence type="ECO:0000256" key="2">
    <source>
        <dbReference type="SAM" id="SignalP"/>
    </source>
</evidence>
<evidence type="ECO:0000313" key="4">
    <source>
        <dbReference type="EMBL" id="EPR66481.1"/>
    </source>
</evidence>
<dbReference type="SUPFAM" id="SSF49785">
    <property type="entry name" value="Galactose-binding domain-like"/>
    <property type="match status" value="1"/>
</dbReference>
<dbReference type="GO" id="GO:0008239">
    <property type="term" value="F:dipeptidyl-peptidase activity"/>
    <property type="evidence" value="ECO:0007669"/>
    <property type="project" value="UniProtKB-EC"/>
</dbReference>
<dbReference type="Pfam" id="PF08530">
    <property type="entry name" value="PepX_C"/>
    <property type="match status" value="1"/>
</dbReference>
<dbReference type="EC" id="3.4.14.11" evidence="4"/>
<feature type="signal peptide" evidence="2">
    <location>
        <begin position="1"/>
        <end position="31"/>
    </location>
</feature>
<dbReference type="PANTHER" id="PTHR43056:SF10">
    <property type="entry name" value="COCE_NOND FAMILY, PUTATIVE (AFU_ORTHOLOGUE AFUA_7G00600)-RELATED"/>
    <property type="match status" value="1"/>
</dbReference>